<reference evidence="1 2" key="1">
    <citation type="journal article" date="2024" name="Plant Biotechnol. J.">
        <title>Genome and CRISPR/Cas9 system of a widespread forest tree (Populus alba) in the world.</title>
        <authorList>
            <person name="Liu Y.J."/>
            <person name="Jiang P.F."/>
            <person name="Han X.M."/>
            <person name="Li X.Y."/>
            <person name="Wang H.M."/>
            <person name="Wang Y.J."/>
            <person name="Wang X.X."/>
            <person name="Zeng Q.Y."/>
        </authorList>
    </citation>
    <scope>NUCLEOTIDE SEQUENCE [LARGE SCALE GENOMIC DNA]</scope>
    <source>
        <strain evidence="2">cv. PAL-ZL1</strain>
    </source>
</reference>
<organism evidence="1 2">
    <name type="scientific">Populus alba</name>
    <name type="common">White poplar</name>
    <dbReference type="NCBI Taxonomy" id="43335"/>
    <lineage>
        <taxon>Eukaryota</taxon>
        <taxon>Viridiplantae</taxon>
        <taxon>Streptophyta</taxon>
        <taxon>Embryophyta</taxon>
        <taxon>Tracheophyta</taxon>
        <taxon>Spermatophyta</taxon>
        <taxon>Magnoliopsida</taxon>
        <taxon>eudicotyledons</taxon>
        <taxon>Gunneridae</taxon>
        <taxon>Pentapetalae</taxon>
        <taxon>rosids</taxon>
        <taxon>fabids</taxon>
        <taxon>Malpighiales</taxon>
        <taxon>Salicaceae</taxon>
        <taxon>Saliceae</taxon>
        <taxon>Populus</taxon>
    </lineage>
</organism>
<name>A0ACC4CAY8_POPAL</name>
<dbReference type="Proteomes" id="UP000309997">
    <property type="component" value="Unassembled WGS sequence"/>
</dbReference>
<sequence>MSSSQAFTPPRTKVVFANFTGPSCGVRVYSKHRNRAMQQNSPSTESPPLLLLVVAIKVPLVAPDLASHRVNIWSSLTLVVPIRVQAIPTRDKTPLGSHWCVATNTPTGTSNSQSLALVHFPEYASSASCHLKENNIGTNSKCKKQSYEAPTCSGNSSPSVETAAVKKQQPYSVVPLADPLVNPMFTEADINGETRPKSPGRKRTKIVETGHSGSRQSTTPKVVHISEEGDDAAVEPPKMQYLTRSRTIVTISLGKQEKQKSKAPTVTPGPLSSFADTAPSSTF</sequence>
<comment type="caution">
    <text evidence="1">The sequence shown here is derived from an EMBL/GenBank/DDBJ whole genome shotgun (WGS) entry which is preliminary data.</text>
</comment>
<proteinExistence type="predicted"/>
<evidence type="ECO:0000313" key="1">
    <source>
        <dbReference type="EMBL" id="KAL3591813.1"/>
    </source>
</evidence>
<evidence type="ECO:0000313" key="2">
    <source>
        <dbReference type="Proteomes" id="UP000309997"/>
    </source>
</evidence>
<keyword evidence="2" id="KW-1185">Reference proteome</keyword>
<dbReference type="EMBL" id="RCHU02000005">
    <property type="protein sequence ID" value="KAL3591813.1"/>
    <property type="molecule type" value="Genomic_DNA"/>
</dbReference>
<gene>
    <name evidence="1" type="ORF">D5086_010453</name>
</gene>
<protein>
    <submittedName>
        <fullName evidence="1">Uncharacterized protein</fullName>
    </submittedName>
</protein>
<accession>A0ACC4CAY8</accession>